<gene>
    <name evidence="1" type="ORF">g.124988</name>
</gene>
<protein>
    <submittedName>
        <fullName evidence="1">Uncharacterized protein</fullName>
    </submittedName>
</protein>
<dbReference type="AlphaFoldDB" id="A0A2S2PGD9"/>
<sequence length="140" mass="16443">MIYAIIYTINDYCDHAVCARGVVRERDNLRIYSSVKCRQLDDAEYHISDETLYAAAAVVVHIYNVPHTQLHALTRPPVRYNMYYNIRPSAYYNAHKRAVRTRKILYRNVYIHKKGLLAPACYEILRRPNTLRQWVIIASA</sequence>
<organism evidence="1">
    <name type="scientific">Schizaphis graminum</name>
    <name type="common">Green bug aphid</name>
    <dbReference type="NCBI Taxonomy" id="13262"/>
    <lineage>
        <taxon>Eukaryota</taxon>
        <taxon>Metazoa</taxon>
        <taxon>Ecdysozoa</taxon>
        <taxon>Arthropoda</taxon>
        <taxon>Hexapoda</taxon>
        <taxon>Insecta</taxon>
        <taxon>Pterygota</taxon>
        <taxon>Neoptera</taxon>
        <taxon>Paraneoptera</taxon>
        <taxon>Hemiptera</taxon>
        <taxon>Sternorrhyncha</taxon>
        <taxon>Aphidomorpha</taxon>
        <taxon>Aphidoidea</taxon>
        <taxon>Aphididae</taxon>
        <taxon>Aphidini</taxon>
        <taxon>Schizaphis</taxon>
    </lineage>
</organism>
<evidence type="ECO:0000313" key="1">
    <source>
        <dbReference type="EMBL" id="MBY28474.1"/>
    </source>
</evidence>
<reference evidence="1" key="1">
    <citation type="submission" date="2018-04" db="EMBL/GenBank/DDBJ databases">
        <title>Transcriptome of Schizaphis graminum biotype I.</title>
        <authorList>
            <person name="Scully E.D."/>
            <person name="Geib S.M."/>
            <person name="Palmer N.A."/>
            <person name="Koch K."/>
            <person name="Bradshaw J."/>
            <person name="Heng-Moss T."/>
            <person name="Sarath G."/>
        </authorList>
    </citation>
    <scope>NUCLEOTIDE SEQUENCE</scope>
</reference>
<dbReference type="EMBL" id="GGMR01015855">
    <property type="protein sequence ID" value="MBY28474.1"/>
    <property type="molecule type" value="Transcribed_RNA"/>
</dbReference>
<name>A0A2S2PGD9_SCHGA</name>
<accession>A0A2S2PGD9</accession>
<proteinExistence type="predicted"/>